<dbReference type="InterPro" id="IPR015421">
    <property type="entry name" value="PyrdxlP-dep_Trfase_major"/>
</dbReference>
<reference evidence="6 8" key="1">
    <citation type="journal article" date="2014" name="Genome Announc.">
        <title>Draft Genome Sequence of Bacillus alcalophilus AV1934, a Classic Alkaliphile Isolated from Human Feces in 1934.</title>
        <authorList>
            <person name="Attie O."/>
            <person name="Jayaprakash A."/>
            <person name="Shah H."/>
            <person name="Paulsen I.T."/>
            <person name="Morino M."/>
            <person name="Takahashi Y."/>
            <person name="Narumi I."/>
            <person name="Sachidanandam R."/>
            <person name="Satoh K."/>
            <person name="Ito M."/>
            <person name="Krulwich T.A."/>
        </authorList>
    </citation>
    <scope>NUCLEOTIDE SEQUENCE [LARGE SCALE GENOMIC DNA]</scope>
    <source>
        <strain evidence="6 8">AV1934</strain>
    </source>
</reference>
<dbReference type="CDD" id="cd00610">
    <property type="entry name" value="OAT_like"/>
    <property type="match status" value="1"/>
</dbReference>
<evidence type="ECO:0000256" key="4">
    <source>
        <dbReference type="ARBA" id="ARBA00022898"/>
    </source>
</evidence>
<dbReference type="InterPro" id="IPR015424">
    <property type="entry name" value="PyrdxlP-dep_Trfase"/>
</dbReference>
<evidence type="ECO:0000313" key="7">
    <source>
        <dbReference type="EMBL" id="THG88922.1"/>
    </source>
</evidence>
<name>A0A094WPY8_ALKAL</name>
<evidence type="ECO:0000256" key="2">
    <source>
        <dbReference type="ARBA" id="ARBA00022576"/>
    </source>
</evidence>
<dbReference type="EMBL" id="ALPT02000004">
    <property type="protein sequence ID" value="KGA98886.1"/>
    <property type="molecule type" value="Genomic_DNA"/>
</dbReference>
<evidence type="ECO:0000313" key="6">
    <source>
        <dbReference type="EMBL" id="KGA98886.1"/>
    </source>
</evidence>
<dbReference type="AlphaFoldDB" id="A0A094WPY8"/>
<dbReference type="Gene3D" id="3.40.640.10">
    <property type="entry name" value="Type I PLP-dependent aspartate aminotransferase-like (Major domain)"/>
    <property type="match status" value="1"/>
</dbReference>
<sequence length="405" mass="44164">MSDWFTRDANSIMSTYSRLPVAIEKGEGSYLIDVNGKKYLDLFTGLAVNLLGHSHPKIVQTLKEQGEQFLHISNVFLNKPAITLAEKLIKQSIEGKVFYTNSGAEATEAALKLIHKHSVAAGENRKGVIVLKKSFHGRTLGAIKLTRQPGVYQDFPTTDTPVYELEPENLEMLKATIEQHKPAALIMEPILGSGGILPLSKGFLEGAEALCRKNGVLFCMDEIQTGIGRTGSFFAYQQTNVEPDLILFAKGVGGGLPLGGIIVAKQYADLFKPGDHGTTFAPSPLSAALGNTVLEVLLEDGQMEKSKETSDKLWTELAQLKETYSDLVLGIRGKGMMVGLVLSAEAPVVKDVQKRLLEKGFMVDVTQQTIIRLLPPLTISTAEIDLLISAIKEEFDRLKEEGLEA</sequence>
<evidence type="ECO:0000313" key="9">
    <source>
        <dbReference type="Proteomes" id="UP000297014"/>
    </source>
</evidence>
<comment type="similarity">
    <text evidence="5">Belongs to the class-III pyridoxal-phosphate-dependent aminotransferase family.</text>
</comment>
<evidence type="ECO:0000256" key="3">
    <source>
        <dbReference type="ARBA" id="ARBA00022679"/>
    </source>
</evidence>
<dbReference type="NCBIfam" id="NF002325">
    <property type="entry name" value="PRK01278.1"/>
    <property type="match status" value="1"/>
</dbReference>
<dbReference type="Pfam" id="PF00202">
    <property type="entry name" value="Aminotran_3"/>
    <property type="match status" value="1"/>
</dbReference>
<comment type="caution">
    <text evidence="6">The sequence shown here is derived from an EMBL/GenBank/DDBJ whole genome shotgun (WGS) entry which is preliminary data.</text>
</comment>
<gene>
    <name evidence="7" type="ORF">AJ85_20555</name>
    <name evidence="6" type="ORF">BALCAV_0202070</name>
</gene>
<keyword evidence="4 5" id="KW-0663">Pyridoxal phosphate</keyword>
<dbReference type="eggNOG" id="COG4992">
    <property type="taxonomic scope" value="Bacteria"/>
</dbReference>
<dbReference type="GO" id="GO:0030170">
    <property type="term" value="F:pyridoxal phosphate binding"/>
    <property type="evidence" value="ECO:0007669"/>
    <property type="project" value="InterPro"/>
</dbReference>
<dbReference type="GO" id="GO:0008483">
    <property type="term" value="F:transaminase activity"/>
    <property type="evidence" value="ECO:0007669"/>
    <property type="project" value="UniProtKB-KW"/>
</dbReference>
<protein>
    <submittedName>
        <fullName evidence="6">Acetylornithine aminotransferase</fullName>
    </submittedName>
</protein>
<dbReference type="STRING" id="1218173.BALCAV_0202070"/>
<keyword evidence="2 6" id="KW-0032">Aminotransferase</keyword>
<accession>A0A094WPY8</accession>
<evidence type="ECO:0000256" key="1">
    <source>
        <dbReference type="ARBA" id="ARBA00001933"/>
    </source>
</evidence>
<dbReference type="GO" id="GO:0042802">
    <property type="term" value="F:identical protein binding"/>
    <property type="evidence" value="ECO:0007669"/>
    <property type="project" value="TreeGrafter"/>
</dbReference>
<dbReference type="Gene3D" id="3.90.1150.10">
    <property type="entry name" value="Aspartate Aminotransferase, domain 1"/>
    <property type="match status" value="1"/>
</dbReference>
<dbReference type="InterPro" id="IPR050103">
    <property type="entry name" value="Class-III_PLP-dep_AT"/>
</dbReference>
<dbReference type="PROSITE" id="PS00600">
    <property type="entry name" value="AA_TRANSFER_CLASS_3"/>
    <property type="match status" value="1"/>
</dbReference>
<dbReference type="FunFam" id="3.40.640.10:FF:000004">
    <property type="entry name" value="Acetylornithine aminotransferase"/>
    <property type="match status" value="1"/>
</dbReference>
<dbReference type="InterPro" id="IPR015422">
    <property type="entry name" value="PyrdxlP-dep_Trfase_small"/>
</dbReference>
<dbReference type="RefSeq" id="WP_003324317.1">
    <property type="nucleotide sequence ID" value="NZ_ALPT02000004.1"/>
</dbReference>
<dbReference type="OrthoDB" id="9807885at2"/>
<keyword evidence="8" id="KW-1185">Reference proteome</keyword>
<organism evidence="6 8">
    <name type="scientific">Alkalihalobacillus alcalophilus ATCC 27647 = CGMCC 1.3604</name>
    <dbReference type="NCBI Taxonomy" id="1218173"/>
    <lineage>
        <taxon>Bacteria</taxon>
        <taxon>Bacillati</taxon>
        <taxon>Bacillota</taxon>
        <taxon>Bacilli</taxon>
        <taxon>Bacillales</taxon>
        <taxon>Bacillaceae</taxon>
        <taxon>Alkalihalobacillus</taxon>
    </lineage>
</organism>
<dbReference type="InterPro" id="IPR049704">
    <property type="entry name" value="Aminotrans_3_PPA_site"/>
</dbReference>
<dbReference type="EMBL" id="JALP01000292">
    <property type="protein sequence ID" value="THG88922.1"/>
    <property type="molecule type" value="Genomic_DNA"/>
</dbReference>
<dbReference type="Proteomes" id="UP000002754">
    <property type="component" value="Unassembled WGS sequence"/>
</dbReference>
<evidence type="ECO:0000313" key="8">
    <source>
        <dbReference type="Proteomes" id="UP000002754"/>
    </source>
</evidence>
<dbReference type="Proteomes" id="UP000297014">
    <property type="component" value="Unassembled WGS sequence"/>
</dbReference>
<reference evidence="7 9" key="2">
    <citation type="submission" date="2014-01" db="EMBL/GenBank/DDBJ databases">
        <title>Draft genome sequencing of Bacillus alcalophilus CGMCC 1.3604.</title>
        <authorList>
            <person name="Yang J."/>
            <person name="Diao L."/>
            <person name="Yang S."/>
        </authorList>
    </citation>
    <scope>NUCLEOTIDE SEQUENCE [LARGE SCALE GENOMIC DNA]</scope>
    <source>
        <strain evidence="7 9">CGMCC 1.3604</strain>
    </source>
</reference>
<proteinExistence type="inferred from homology"/>
<comment type="cofactor">
    <cofactor evidence="1">
        <name>pyridoxal 5'-phosphate</name>
        <dbReference type="ChEBI" id="CHEBI:597326"/>
    </cofactor>
</comment>
<keyword evidence="3 6" id="KW-0808">Transferase</keyword>
<dbReference type="SUPFAM" id="SSF53383">
    <property type="entry name" value="PLP-dependent transferases"/>
    <property type="match status" value="1"/>
</dbReference>
<dbReference type="PANTHER" id="PTHR11986:SF79">
    <property type="entry name" value="ACETYLORNITHINE AMINOTRANSFERASE, MITOCHONDRIAL"/>
    <property type="match status" value="1"/>
</dbReference>
<dbReference type="PIRSF" id="PIRSF000521">
    <property type="entry name" value="Transaminase_4ab_Lys_Orn"/>
    <property type="match status" value="1"/>
</dbReference>
<dbReference type="PANTHER" id="PTHR11986">
    <property type="entry name" value="AMINOTRANSFERASE CLASS III"/>
    <property type="match status" value="1"/>
</dbReference>
<dbReference type="InterPro" id="IPR005814">
    <property type="entry name" value="Aminotrans_3"/>
</dbReference>
<evidence type="ECO:0000256" key="5">
    <source>
        <dbReference type="RuleBase" id="RU003560"/>
    </source>
</evidence>